<comment type="similarity">
    <text evidence="2">Belongs to the cytochrome P450 family.</text>
</comment>
<keyword evidence="8" id="KW-1133">Transmembrane helix</keyword>
<dbReference type="InterPro" id="IPR001128">
    <property type="entry name" value="Cyt_P450"/>
</dbReference>
<evidence type="ECO:0000313" key="10">
    <source>
        <dbReference type="Proteomes" id="UP000887229"/>
    </source>
</evidence>
<keyword evidence="8" id="KW-0812">Transmembrane</keyword>
<dbReference type="GeneID" id="70291951"/>
<evidence type="ECO:0000256" key="2">
    <source>
        <dbReference type="ARBA" id="ARBA00010617"/>
    </source>
</evidence>
<dbReference type="GO" id="GO:0004497">
    <property type="term" value="F:monooxygenase activity"/>
    <property type="evidence" value="ECO:0007669"/>
    <property type="project" value="UniProtKB-KW"/>
</dbReference>
<dbReference type="PANTHER" id="PTHR24305:SF232">
    <property type="entry name" value="P450, PUTATIVE (EUROFUNG)-RELATED"/>
    <property type="match status" value="1"/>
</dbReference>
<dbReference type="InterPro" id="IPR002403">
    <property type="entry name" value="Cyt_P450_E_grp-IV"/>
</dbReference>
<dbReference type="Gene3D" id="1.10.630.10">
    <property type="entry name" value="Cytochrome P450"/>
    <property type="match status" value="1"/>
</dbReference>
<protein>
    <submittedName>
        <fullName evidence="9">Cytochrome P450</fullName>
    </submittedName>
</protein>
<evidence type="ECO:0000256" key="3">
    <source>
        <dbReference type="ARBA" id="ARBA00022617"/>
    </source>
</evidence>
<gene>
    <name evidence="9" type="ORF">F5Z01DRAFT_618684</name>
</gene>
<proteinExistence type="inferred from homology"/>
<dbReference type="Proteomes" id="UP000887229">
    <property type="component" value="Unassembled WGS sequence"/>
</dbReference>
<dbReference type="EMBL" id="MU251248">
    <property type="protein sequence ID" value="KAG9256272.1"/>
    <property type="molecule type" value="Genomic_DNA"/>
</dbReference>
<dbReference type="PANTHER" id="PTHR24305">
    <property type="entry name" value="CYTOCHROME P450"/>
    <property type="match status" value="1"/>
</dbReference>
<keyword evidence="6" id="KW-0503">Monooxygenase</keyword>
<dbReference type="RefSeq" id="XP_046120196.1">
    <property type="nucleotide sequence ID" value="XM_046261048.1"/>
</dbReference>
<dbReference type="OrthoDB" id="1470350at2759"/>
<dbReference type="GO" id="GO:0016705">
    <property type="term" value="F:oxidoreductase activity, acting on paired donors, with incorporation or reduction of molecular oxygen"/>
    <property type="evidence" value="ECO:0007669"/>
    <property type="project" value="InterPro"/>
</dbReference>
<feature type="binding site" description="axial binding residue" evidence="7">
    <location>
        <position position="513"/>
    </location>
    <ligand>
        <name>heme</name>
        <dbReference type="ChEBI" id="CHEBI:30413"/>
    </ligand>
    <ligandPart>
        <name>Fe</name>
        <dbReference type="ChEBI" id="CHEBI:18248"/>
    </ligandPart>
</feature>
<accession>A0A9P8CRF1</accession>
<evidence type="ECO:0000256" key="1">
    <source>
        <dbReference type="ARBA" id="ARBA00001971"/>
    </source>
</evidence>
<keyword evidence="10" id="KW-1185">Reference proteome</keyword>
<evidence type="ECO:0000313" key="9">
    <source>
        <dbReference type="EMBL" id="KAG9256272.1"/>
    </source>
</evidence>
<keyword evidence="6" id="KW-0560">Oxidoreductase</keyword>
<comment type="caution">
    <text evidence="9">The sequence shown here is derived from an EMBL/GenBank/DDBJ whole genome shotgun (WGS) entry which is preliminary data.</text>
</comment>
<keyword evidence="4 7" id="KW-0479">Metal-binding</keyword>
<dbReference type="PRINTS" id="PR00465">
    <property type="entry name" value="EP450IV"/>
</dbReference>
<dbReference type="SUPFAM" id="SSF48264">
    <property type="entry name" value="Cytochrome P450"/>
    <property type="match status" value="1"/>
</dbReference>
<keyword evidence="3 7" id="KW-0349">Heme</keyword>
<evidence type="ECO:0000256" key="5">
    <source>
        <dbReference type="ARBA" id="ARBA00023004"/>
    </source>
</evidence>
<evidence type="ECO:0000256" key="8">
    <source>
        <dbReference type="SAM" id="Phobius"/>
    </source>
</evidence>
<evidence type="ECO:0000256" key="7">
    <source>
        <dbReference type="PIRSR" id="PIRSR602403-1"/>
    </source>
</evidence>
<reference evidence="9" key="1">
    <citation type="journal article" date="2021" name="IMA Fungus">
        <title>Genomic characterization of three marine fungi, including Emericellopsis atlantica sp. nov. with signatures of a generalist lifestyle and marine biomass degradation.</title>
        <authorList>
            <person name="Hagestad O.C."/>
            <person name="Hou L."/>
            <person name="Andersen J.H."/>
            <person name="Hansen E.H."/>
            <person name="Altermark B."/>
            <person name="Li C."/>
            <person name="Kuhnert E."/>
            <person name="Cox R.J."/>
            <person name="Crous P.W."/>
            <person name="Spatafora J.W."/>
            <person name="Lail K."/>
            <person name="Amirebrahimi M."/>
            <person name="Lipzen A."/>
            <person name="Pangilinan J."/>
            <person name="Andreopoulos W."/>
            <person name="Hayes R.D."/>
            <person name="Ng V."/>
            <person name="Grigoriev I.V."/>
            <person name="Jackson S.A."/>
            <person name="Sutton T.D.S."/>
            <person name="Dobson A.D.W."/>
            <person name="Rama T."/>
        </authorList>
    </citation>
    <scope>NUCLEOTIDE SEQUENCE</scope>
    <source>
        <strain evidence="9">TS7</strain>
    </source>
</reference>
<dbReference type="AlphaFoldDB" id="A0A9P8CRF1"/>
<evidence type="ECO:0000256" key="4">
    <source>
        <dbReference type="ARBA" id="ARBA00022723"/>
    </source>
</evidence>
<comment type="cofactor">
    <cofactor evidence="1 7">
        <name>heme</name>
        <dbReference type="ChEBI" id="CHEBI:30413"/>
    </cofactor>
</comment>
<evidence type="ECO:0000256" key="6">
    <source>
        <dbReference type="ARBA" id="ARBA00023033"/>
    </source>
</evidence>
<dbReference type="Pfam" id="PF00067">
    <property type="entry name" value="p450"/>
    <property type="match status" value="2"/>
</dbReference>
<dbReference type="GO" id="GO:0020037">
    <property type="term" value="F:heme binding"/>
    <property type="evidence" value="ECO:0007669"/>
    <property type="project" value="InterPro"/>
</dbReference>
<name>A0A9P8CRF1_9HYPO</name>
<sequence length="568" mass="63563">MESPVLESGPALAILLVCLLCLFLCIQTFFHFGPCRPLPGIPRNETTWMGFKGDIFEAVKAGNTMDWLLEQSRKHGPICQLFLRPLKQPFVLISDYRVAQAIMLQRREWDRSDYSIDLLRGQAPMHHINLKTGPEWRAHRKLIQDLMGQSFLNNVAAPNIYSSTLNLVELWAMKERAAKGRAFSATDDVVHSTLDAVWVFTFGDAFPVKATYQGRTSCVPVSFTGHEVTFGSPSQDPAVEATLSASDIVGELAASPCPTTSWYMMRATSKRVKRHLAVRREYVETQIMAAVARLMTDPAMDDVKFTSATDLMVRRVKDCAEGAGEVPNYLSETMRDEVFGLIIGGHDTTSTTTLWGLKHLADNQIVQERLRSSLRASFALATQERRMPTVQEITGTCIPYLDAVLEEILRLACSLAILDRQATCDTEVLGHHIPKGTIVMMMNRGPSFTEPAFGIDENLSGGLSNAGAGSSWDAHTLHHFMPERWLETNSQGRTFFNPKAGPMLPFGSGLRSCYGRKLGYLDLRIVFVLLIWRFKLHECAPELSTYDAVETLTYKPERCYVKLESIKE</sequence>
<dbReference type="InterPro" id="IPR050121">
    <property type="entry name" value="Cytochrome_P450_monoxygenase"/>
</dbReference>
<keyword evidence="8" id="KW-0472">Membrane</keyword>
<feature type="transmembrane region" description="Helical" evidence="8">
    <location>
        <begin position="12"/>
        <end position="33"/>
    </location>
</feature>
<dbReference type="GO" id="GO:0005506">
    <property type="term" value="F:iron ion binding"/>
    <property type="evidence" value="ECO:0007669"/>
    <property type="project" value="InterPro"/>
</dbReference>
<keyword evidence="5 7" id="KW-0408">Iron</keyword>
<dbReference type="InterPro" id="IPR036396">
    <property type="entry name" value="Cyt_P450_sf"/>
</dbReference>
<dbReference type="PRINTS" id="PR00385">
    <property type="entry name" value="P450"/>
</dbReference>
<organism evidence="9 10">
    <name type="scientific">Emericellopsis atlantica</name>
    <dbReference type="NCBI Taxonomy" id="2614577"/>
    <lineage>
        <taxon>Eukaryota</taxon>
        <taxon>Fungi</taxon>
        <taxon>Dikarya</taxon>
        <taxon>Ascomycota</taxon>
        <taxon>Pezizomycotina</taxon>
        <taxon>Sordariomycetes</taxon>
        <taxon>Hypocreomycetidae</taxon>
        <taxon>Hypocreales</taxon>
        <taxon>Bionectriaceae</taxon>
        <taxon>Emericellopsis</taxon>
    </lineage>
</organism>